<dbReference type="InterPro" id="IPR050177">
    <property type="entry name" value="Lipid_A_modif_metabolic_enz"/>
</dbReference>
<dbReference type="PANTHER" id="PTHR43245:SF51">
    <property type="entry name" value="SHORT CHAIN DEHYDROGENASE_REDUCTASE FAMILY 42E, MEMBER 2"/>
    <property type="match status" value="1"/>
</dbReference>
<dbReference type="Pfam" id="PF01073">
    <property type="entry name" value="3Beta_HSD"/>
    <property type="match status" value="1"/>
</dbReference>
<reference evidence="4 5" key="1">
    <citation type="submission" date="2021-02" db="EMBL/GenBank/DDBJ databases">
        <title>Activity-based single-cell genomes from oceanic crustal fluid captures similar information to metagenomic and metatranscriptomic surveys with orders of magnitude less sampling.</title>
        <authorList>
            <person name="D'Angelo T.S."/>
            <person name="Orcutt B.N."/>
        </authorList>
    </citation>
    <scope>NUCLEOTIDE SEQUENCE [LARGE SCALE GENOMIC DNA]</scope>
    <source>
        <strain evidence="4">AH-315-G02</strain>
    </source>
</reference>
<comment type="similarity">
    <text evidence="1">Belongs to the 3-beta-HSD family.</text>
</comment>
<gene>
    <name evidence="4" type="ORF">JYU06_00300</name>
</gene>
<evidence type="ECO:0000259" key="3">
    <source>
        <dbReference type="Pfam" id="PF01073"/>
    </source>
</evidence>
<keyword evidence="2" id="KW-0560">Oxidoreductase</keyword>
<evidence type="ECO:0000256" key="1">
    <source>
        <dbReference type="ARBA" id="ARBA00009219"/>
    </source>
</evidence>
<keyword evidence="5" id="KW-1185">Reference proteome</keyword>
<name>A0ABS3AT63_9BACT</name>
<evidence type="ECO:0000256" key="2">
    <source>
        <dbReference type="ARBA" id="ARBA00023002"/>
    </source>
</evidence>
<proteinExistence type="inferred from homology"/>
<comment type="caution">
    <text evidence="4">The sequence shown here is derived from an EMBL/GenBank/DDBJ whole genome shotgun (WGS) entry which is preliminary data.</text>
</comment>
<dbReference type="Gene3D" id="3.40.50.720">
    <property type="entry name" value="NAD(P)-binding Rossmann-like Domain"/>
    <property type="match status" value="1"/>
</dbReference>
<dbReference type="PANTHER" id="PTHR43245">
    <property type="entry name" value="BIFUNCTIONAL POLYMYXIN RESISTANCE PROTEIN ARNA"/>
    <property type="match status" value="1"/>
</dbReference>
<evidence type="ECO:0000313" key="5">
    <source>
        <dbReference type="Proteomes" id="UP000717534"/>
    </source>
</evidence>
<feature type="domain" description="3-beta hydroxysteroid dehydrogenase/isomerase" evidence="3">
    <location>
        <begin position="5"/>
        <end position="256"/>
    </location>
</feature>
<accession>A0ABS3AT63</accession>
<dbReference type="EMBL" id="JAFITO010000001">
    <property type="protein sequence ID" value="MBN4067953.1"/>
    <property type="molecule type" value="Genomic_DNA"/>
</dbReference>
<sequence length="328" mass="36230">MIKALVTGGGGFVGSYIVKQLLKKGVHCSVVGRNFYPELSALGANCLRGDIGDAAFLSDSMQGIDTVFHVAALAGIWGKWEDYFKVNVQGTENVIAACKENKVSSLVYTSTPSVVFNGEDIENGDETLPYAKRFLCHYAKSKVVAEKLVLRSNDEQKQFLTCAIRPHLVWGPGDPHLIPRLLERGRQRQLKKIGDCQNRVDISYVENVAEAHILAALNLEESGTAAGEAYFISQGEPVNLWKWIDTLFEQMDVPPITTTVPFPLAYSIGAILEGFHHTFAPRKEPKMTRFLAEQLAKSHYFSIAKATKDLGYKVRVSTNDGMKNLTSC</sequence>
<dbReference type="SUPFAM" id="SSF51735">
    <property type="entry name" value="NAD(P)-binding Rossmann-fold domains"/>
    <property type="match status" value="1"/>
</dbReference>
<protein>
    <submittedName>
        <fullName evidence="4">NAD-dependent epimerase/dehydratase family protein</fullName>
    </submittedName>
</protein>
<organism evidence="4 5">
    <name type="scientific">Desulfotalea psychrophila</name>
    <dbReference type="NCBI Taxonomy" id="84980"/>
    <lineage>
        <taxon>Bacteria</taxon>
        <taxon>Pseudomonadati</taxon>
        <taxon>Thermodesulfobacteriota</taxon>
        <taxon>Desulfobulbia</taxon>
        <taxon>Desulfobulbales</taxon>
        <taxon>Desulfocapsaceae</taxon>
        <taxon>Desulfotalea</taxon>
    </lineage>
</organism>
<dbReference type="InterPro" id="IPR036291">
    <property type="entry name" value="NAD(P)-bd_dom_sf"/>
</dbReference>
<dbReference type="Proteomes" id="UP000717534">
    <property type="component" value="Unassembled WGS sequence"/>
</dbReference>
<evidence type="ECO:0000313" key="4">
    <source>
        <dbReference type="EMBL" id="MBN4067953.1"/>
    </source>
</evidence>
<dbReference type="InterPro" id="IPR002225">
    <property type="entry name" value="3Beta_OHSteriod_DH/Estase"/>
</dbReference>